<protein>
    <recommendedName>
        <fullName evidence="3">Orc1-like AAA ATPase domain-containing protein</fullName>
    </recommendedName>
</protein>
<keyword evidence="1" id="KW-0547">Nucleotide-binding</keyword>
<evidence type="ECO:0000256" key="1">
    <source>
        <dbReference type="ARBA" id="ARBA00022741"/>
    </source>
</evidence>
<dbReference type="GO" id="GO:0004016">
    <property type="term" value="F:adenylate cyclase activity"/>
    <property type="evidence" value="ECO:0007669"/>
    <property type="project" value="TreeGrafter"/>
</dbReference>
<dbReference type="EMBL" id="CP015163">
    <property type="protein sequence ID" value="AXB42457.1"/>
    <property type="molecule type" value="Genomic_DNA"/>
</dbReference>
<evidence type="ECO:0000313" key="5">
    <source>
        <dbReference type="Proteomes" id="UP000250434"/>
    </source>
</evidence>
<evidence type="ECO:0000313" key="4">
    <source>
        <dbReference type="EMBL" id="AXB42457.1"/>
    </source>
</evidence>
<dbReference type="GO" id="GO:0005737">
    <property type="term" value="C:cytoplasm"/>
    <property type="evidence" value="ECO:0007669"/>
    <property type="project" value="TreeGrafter"/>
</dbReference>
<proteinExistence type="predicted"/>
<dbReference type="RefSeq" id="WP_162788365.1">
    <property type="nucleotide sequence ID" value="NZ_CP015163.1"/>
</dbReference>
<evidence type="ECO:0000256" key="2">
    <source>
        <dbReference type="ARBA" id="ARBA00022840"/>
    </source>
</evidence>
<dbReference type="GO" id="GO:0005524">
    <property type="term" value="F:ATP binding"/>
    <property type="evidence" value="ECO:0007669"/>
    <property type="project" value="UniProtKB-KW"/>
</dbReference>
<reference evidence="4 5" key="1">
    <citation type="submission" date="2016-04" db="EMBL/GenBank/DDBJ databases">
        <title>Complete genome sequence and analysis of deep-sea sediment isolate, Amycolatopsis sp. WP1.</title>
        <authorList>
            <person name="Wang H."/>
            <person name="Chen S."/>
            <person name="Wu Q."/>
        </authorList>
    </citation>
    <scope>NUCLEOTIDE SEQUENCE [LARGE SCALE GENOMIC DNA]</scope>
    <source>
        <strain evidence="4 5">WP1</strain>
    </source>
</reference>
<dbReference type="InterPro" id="IPR027417">
    <property type="entry name" value="P-loop_NTPase"/>
</dbReference>
<dbReference type="InterPro" id="IPR041664">
    <property type="entry name" value="AAA_16"/>
</dbReference>
<gene>
    <name evidence="4" type="ORF">A4R43_07885</name>
</gene>
<sequence length="397" mass="42338">MILVERQEELKLLKDLYADCAQGRGQVALITGGIASGKTELLGCAADEAAAAGALVVTAVGSRAERALQFSVLGQLFHGVDLPDGIAARVAALLNEETLTAGTATGEPLTVGHENARAVHGLSMILLELARTRPVVVCVDDVQFADSPSLQVLLYLQQRIRSANMLILLTEWATSHPTHPVFRAEIARQPYFHRIRLNPLSRRGVAGLLAAHLDIPAANRHAAAGWRLSGGNPLLVKALIADYRDAAARSTRDTPELVAGAEFSEAVIACLHRWDPILLTVARGVAVLGESCPASSKTLGRLLGIKADSATQALDVLTLAGLLDSAGRYRHPSAAAAVLDSLSPEDRGRMHLRAADLLYQDRAPVALIAQRCCRTSARTSPCARAICRWQRTGPGRR</sequence>
<keyword evidence="2" id="KW-0067">ATP-binding</keyword>
<evidence type="ECO:0000259" key="3">
    <source>
        <dbReference type="Pfam" id="PF13191"/>
    </source>
</evidence>
<dbReference type="KEGG" id="aab:A4R43_07885"/>
<dbReference type="SUPFAM" id="SSF52540">
    <property type="entry name" value="P-loop containing nucleoside triphosphate hydrolases"/>
    <property type="match status" value="1"/>
</dbReference>
<dbReference type="PANTHER" id="PTHR16305:SF35">
    <property type="entry name" value="TRANSCRIPTIONAL ACTIVATOR DOMAIN"/>
    <property type="match status" value="1"/>
</dbReference>
<name>A0A344L333_9PSEU</name>
<dbReference type="AlphaFoldDB" id="A0A344L333"/>
<dbReference type="Proteomes" id="UP000250434">
    <property type="component" value="Chromosome"/>
</dbReference>
<feature type="domain" description="Orc1-like AAA ATPase" evidence="3">
    <location>
        <begin position="3"/>
        <end position="167"/>
    </location>
</feature>
<organism evidence="4 5">
    <name type="scientific">Amycolatopsis albispora</name>
    <dbReference type="NCBI Taxonomy" id="1804986"/>
    <lineage>
        <taxon>Bacteria</taxon>
        <taxon>Bacillati</taxon>
        <taxon>Actinomycetota</taxon>
        <taxon>Actinomycetes</taxon>
        <taxon>Pseudonocardiales</taxon>
        <taxon>Pseudonocardiaceae</taxon>
        <taxon>Amycolatopsis</taxon>
    </lineage>
</organism>
<accession>A0A344L333</accession>
<keyword evidence="5" id="KW-1185">Reference proteome</keyword>
<dbReference type="Pfam" id="PF13191">
    <property type="entry name" value="AAA_16"/>
    <property type="match status" value="1"/>
</dbReference>
<dbReference type="PANTHER" id="PTHR16305">
    <property type="entry name" value="TESTICULAR SOLUBLE ADENYLYL CYCLASE"/>
    <property type="match status" value="1"/>
</dbReference>